<dbReference type="InterPro" id="IPR043129">
    <property type="entry name" value="ATPase_NBD"/>
</dbReference>
<evidence type="ECO:0000256" key="4">
    <source>
        <dbReference type="ARBA" id="ARBA00022679"/>
    </source>
</evidence>
<dbReference type="PANTHER" id="PTHR10196">
    <property type="entry name" value="SUGAR KINASE"/>
    <property type="match status" value="1"/>
</dbReference>
<comment type="pathway">
    <text evidence="1">Polyol metabolism; glycerol degradation via glycerol kinase pathway; sn-glycerol 3-phosphate from glycerol: step 1/1.</text>
</comment>
<dbReference type="GO" id="GO:0019563">
    <property type="term" value="P:glycerol catabolic process"/>
    <property type="evidence" value="ECO:0007669"/>
    <property type="project" value="UniProtKB-UniPathway"/>
</dbReference>
<dbReference type="FunFam" id="3.30.420.40:FF:000177">
    <property type="entry name" value="Glycerol kinase"/>
    <property type="match status" value="1"/>
</dbReference>
<dbReference type="NCBIfam" id="NF000756">
    <property type="entry name" value="PRK00047.1"/>
    <property type="match status" value="1"/>
</dbReference>
<keyword evidence="15" id="KW-1185">Reference proteome</keyword>
<keyword evidence="5" id="KW-0547">Nucleotide-binding</keyword>
<evidence type="ECO:0000256" key="5">
    <source>
        <dbReference type="ARBA" id="ARBA00022741"/>
    </source>
</evidence>
<evidence type="ECO:0000256" key="2">
    <source>
        <dbReference type="ARBA" id="ARBA00009156"/>
    </source>
</evidence>
<comment type="caution">
    <text evidence="14">The sequence shown here is derived from an EMBL/GenBank/DDBJ whole genome shotgun (WGS) entry which is preliminary data.</text>
</comment>
<dbReference type="InterPro" id="IPR018485">
    <property type="entry name" value="FGGY_C"/>
</dbReference>
<dbReference type="Pfam" id="PF00370">
    <property type="entry name" value="FGGY_N"/>
    <property type="match status" value="1"/>
</dbReference>
<dbReference type="OrthoDB" id="5422795at2759"/>
<evidence type="ECO:0000256" key="8">
    <source>
        <dbReference type="ARBA" id="ARBA00022840"/>
    </source>
</evidence>
<dbReference type="GO" id="GO:0005739">
    <property type="term" value="C:mitochondrion"/>
    <property type="evidence" value="ECO:0007669"/>
    <property type="project" value="TreeGrafter"/>
</dbReference>
<keyword evidence="7" id="KW-0319">Glycerol metabolism</keyword>
<dbReference type="InterPro" id="IPR042018">
    <property type="entry name" value="GK1-3_metazoan-type"/>
</dbReference>
<evidence type="ECO:0000256" key="6">
    <source>
        <dbReference type="ARBA" id="ARBA00022777"/>
    </source>
</evidence>
<dbReference type="EC" id="2.7.1.30" evidence="3"/>
<feature type="non-terminal residue" evidence="14">
    <location>
        <position position="523"/>
    </location>
</feature>
<dbReference type="Proteomes" id="UP000502823">
    <property type="component" value="Unassembled WGS sequence"/>
</dbReference>
<dbReference type="InterPro" id="IPR018483">
    <property type="entry name" value="Carb_kinase_FGGY_CS"/>
</dbReference>
<dbReference type="PANTHER" id="PTHR10196:SF69">
    <property type="entry name" value="GLYCEROL KINASE"/>
    <property type="match status" value="1"/>
</dbReference>
<comment type="similarity">
    <text evidence="2">Belongs to the FGGY kinase family.</text>
</comment>
<feature type="domain" description="Carbohydrate kinase FGGY C-terminal" evidence="13">
    <location>
        <begin position="276"/>
        <end position="466"/>
    </location>
</feature>
<dbReference type="InterPro" id="IPR000577">
    <property type="entry name" value="Carb_kinase_FGGY"/>
</dbReference>
<evidence type="ECO:0000256" key="11">
    <source>
        <dbReference type="ARBA" id="ARBA00071571"/>
    </source>
</evidence>
<dbReference type="AlphaFoldDB" id="A0A6L2PYT2"/>
<dbReference type="EMBL" id="BLKM01000712">
    <property type="protein sequence ID" value="GFG37696.1"/>
    <property type="molecule type" value="Genomic_DNA"/>
</dbReference>
<feature type="domain" description="Carbohydrate kinase FGGY N-terminal" evidence="12">
    <location>
        <begin position="12"/>
        <end position="266"/>
    </location>
</feature>
<evidence type="ECO:0000256" key="7">
    <source>
        <dbReference type="ARBA" id="ARBA00022798"/>
    </source>
</evidence>
<dbReference type="SUPFAM" id="SSF53067">
    <property type="entry name" value="Actin-like ATPase domain"/>
    <property type="match status" value="2"/>
</dbReference>
<accession>A0A6L2PYT2</accession>
<dbReference type="PROSITE" id="PS00933">
    <property type="entry name" value="FGGY_KINASES_1"/>
    <property type="match status" value="1"/>
</dbReference>
<evidence type="ECO:0000259" key="12">
    <source>
        <dbReference type="Pfam" id="PF00370"/>
    </source>
</evidence>
<protein>
    <recommendedName>
        <fullName evidence="11">Probable glycerol kinase</fullName>
        <ecNumber evidence="3">2.7.1.30</ecNumber>
    </recommendedName>
    <alternativeName>
        <fullName evidence="9">ATP:glycerol 3-phosphotransferase</fullName>
    </alternativeName>
</protein>
<dbReference type="Gene3D" id="3.30.420.40">
    <property type="match status" value="2"/>
</dbReference>
<dbReference type="InterPro" id="IPR005999">
    <property type="entry name" value="Glycerol_kin"/>
</dbReference>
<evidence type="ECO:0000256" key="10">
    <source>
        <dbReference type="ARBA" id="ARBA00052101"/>
    </source>
</evidence>
<proteinExistence type="inferred from homology"/>
<dbReference type="Pfam" id="PF02782">
    <property type="entry name" value="FGGY_C"/>
    <property type="match status" value="1"/>
</dbReference>
<evidence type="ECO:0000256" key="3">
    <source>
        <dbReference type="ARBA" id="ARBA00012099"/>
    </source>
</evidence>
<organism evidence="14 15">
    <name type="scientific">Coptotermes formosanus</name>
    <name type="common">Formosan subterranean termite</name>
    <dbReference type="NCBI Taxonomy" id="36987"/>
    <lineage>
        <taxon>Eukaryota</taxon>
        <taxon>Metazoa</taxon>
        <taxon>Ecdysozoa</taxon>
        <taxon>Arthropoda</taxon>
        <taxon>Hexapoda</taxon>
        <taxon>Insecta</taxon>
        <taxon>Pterygota</taxon>
        <taxon>Neoptera</taxon>
        <taxon>Polyneoptera</taxon>
        <taxon>Dictyoptera</taxon>
        <taxon>Blattodea</taxon>
        <taxon>Blattoidea</taxon>
        <taxon>Termitoidae</taxon>
        <taxon>Rhinotermitidae</taxon>
        <taxon>Coptotermes</taxon>
    </lineage>
</organism>
<gene>
    <name evidence="14" type="ORF">Cfor_12180</name>
</gene>
<keyword evidence="8" id="KW-0067">ATP-binding</keyword>
<evidence type="ECO:0000313" key="15">
    <source>
        <dbReference type="Proteomes" id="UP000502823"/>
    </source>
</evidence>
<dbReference type="PIRSF" id="PIRSF000538">
    <property type="entry name" value="GlpK"/>
    <property type="match status" value="1"/>
</dbReference>
<evidence type="ECO:0000256" key="1">
    <source>
        <dbReference type="ARBA" id="ARBA00005190"/>
    </source>
</evidence>
<dbReference type="InParanoid" id="A0A6L2PYT2"/>
<dbReference type="GO" id="GO:0006072">
    <property type="term" value="P:glycerol-3-phosphate metabolic process"/>
    <property type="evidence" value="ECO:0007669"/>
    <property type="project" value="InterPro"/>
</dbReference>
<dbReference type="GO" id="GO:0005524">
    <property type="term" value="F:ATP binding"/>
    <property type="evidence" value="ECO:0007669"/>
    <property type="project" value="UniProtKB-KW"/>
</dbReference>
<dbReference type="UniPathway" id="UPA00618">
    <property type="reaction ID" value="UER00672"/>
</dbReference>
<evidence type="ECO:0000313" key="14">
    <source>
        <dbReference type="EMBL" id="GFG37696.1"/>
    </source>
</evidence>
<keyword evidence="4" id="KW-0808">Transferase</keyword>
<sequence>MSSRSSKFGPLIGSIDEGTSSARFLVFAANTSELLTYHQIEILQMCPREGWVEQDPLQILKAVKDCMEVTVNNLHKLEIDPMDIVAIGITNQRETVVVWDRYTGQPLYNAIVWLDVRTTSTVDDVLADVRDHNQDCLKSVCGLPVSTYFSAVKIRWLMDNVPEVRSAMEEKRCYFGTIDTWLLWNLTGGKYGGLYITDVTNASRTMLMNIKSLQWDSTLCRFFGIPMDLLPEIRSSSEIYGCLADGSLQGVPISGCLGDQQSALVGQMCFKQGQAKNTYGTGCFLLYNTGQSVIQSTHGLLTTVAYKLGKSANAVYALEGSVAICGAAMKWLRDNLHILEDISESDKIAQSDTDRSEVYFVPAFSGLYAPFWRKDARSVICGITEDTTNAAIIRAALEAVCFQTRDILDAMNKDCGIPLTKLLVDGGMTINSYVMQLQADLCGIPVVRPLMTETTALGAAMAAGSAEGIGVWDLTNVQSTGNDTFCPAISEDERDMKYSRWKMAIERSLGWVDDEKDTEMYEE</sequence>
<name>A0A6L2PYT2_COPFO</name>
<dbReference type="FunFam" id="3.30.420.40:FF:000108">
    <property type="entry name" value="Glycerol kinase, glycosomal"/>
    <property type="match status" value="1"/>
</dbReference>
<dbReference type="FunCoup" id="A0A6L2PYT2">
    <property type="interactions" value="427"/>
</dbReference>
<reference evidence="15" key="1">
    <citation type="submission" date="2020-01" db="EMBL/GenBank/DDBJ databases">
        <title>Draft genome sequence of the Termite Coptotermes fromosanus.</title>
        <authorList>
            <person name="Itakura S."/>
            <person name="Yosikawa Y."/>
            <person name="Umezawa K."/>
        </authorList>
    </citation>
    <scope>NUCLEOTIDE SEQUENCE [LARGE SCALE GENOMIC DNA]</scope>
</reference>
<dbReference type="GO" id="GO:0004370">
    <property type="term" value="F:glycerol kinase activity"/>
    <property type="evidence" value="ECO:0007669"/>
    <property type="project" value="UniProtKB-EC"/>
</dbReference>
<dbReference type="NCBIfam" id="TIGR01311">
    <property type="entry name" value="glycerol_kin"/>
    <property type="match status" value="1"/>
</dbReference>
<dbReference type="CDD" id="cd07792">
    <property type="entry name" value="ASKHA_NBD_FGGY_GK1-3-like"/>
    <property type="match status" value="1"/>
</dbReference>
<evidence type="ECO:0000256" key="9">
    <source>
        <dbReference type="ARBA" id="ARBA00043149"/>
    </source>
</evidence>
<evidence type="ECO:0000259" key="13">
    <source>
        <dbReference type="Pfam" id="PF02782"/>
    </source>
</evidence>
<comment type="catalytic activity">
    <reaction evidence="10">
        <text>glycerol + ATP = sn-glycerol 3-phosphate + ADP + H(+)</text>
        <dbReference type="Rhea" id="RHEA:21644"/>
        <dbReference type="ChEBI" id="CHEBI:15378"/>
        <dbReference type="ChEBI" id="CHEBI:17754"/>
        <dbReference type="ChEBI" id="CHEBI:30616"/>
        <dbReference type="ChEBI" id="CHEBI:57597"/>
        <dbReference type="ChEBI" id="CHEBI:456216"/>
        <dbReference type="EC" id="2.7.1.30"/>
    </reaction>
</comment>
<dbReference type="InterPro" id="IPR018484">
    <property type="entry name" value="FGGY_N"/>
</dbReference>
<keyword evidence="6" id="KW-0418">Kinase</keyword>